<protein>
    <recommendedName>
        <fullName evidence="7">Metalloendopeptidase</fullName>
        <ecNumber evidence="7">3.4.24.-</ecNumber>
    </recommendedName>
</protein>
<dbReference type="EC" id="3.4.24.-" evidence="7"/>
<feature type="binding site" evidence="6">
    <location>
        <position position="217"/>
    </location>
    <ligand>
        <name>Zn(2+)</name>
        <dbReference type="ChEBI" id="CHEBI:29105"/>
        <note>catalytic</note>
    </ligand>
</feature>
<dbReference type="SMART" id="SM00235">
    <property type="entry name" value="ZnMc"/>
    <property type="match status" value="1"/>
</dbReference>
<dbReference type="InterPro" id="IPR001506">
    <property type="entry name" value="Peptidase_M12A"/>
</dbReference>
<dbReference type="GO" id="GO:0004222">
    <property type="term" value="F:metalloendopeptidase activity"/>
    <property type="evidence" value="ECO:0007669"/>
    <property type="project" value="UniProtKB-UniRule"/>
</dbReference>
<feature type="binding site" evidence="6">
    <location>
        <position position="211"/>
    </location>
    <ligand>
        <name>Zn(2+)</name>
        <dbReference type="ChEBI" id="CHEBI:29105"/>
        <note>catalytic</note>
    </ligand>
</feature>
<keyword evidence="5 6" id="KW-0482">Metalloprotease</keyword>
<feature type="region of interest" description="Disordered" evidence="8">
    <location>
        <begin position="56"/>
        <end position="100"/>
    </location>
</feature>
<dbReference type="SUPFAM" id="SSF55486">
    <property type="entry name" value="Metalloproteases ('zincins'), catalytic domain"/>
    <property type="match status" value="1"/>
</dbReference>
<feature type="active site" evidence="6">
    <location>
        <position position="208"/>
    </location>
</feature>
<keyword evidence="4 6" id="KW-0862">Zinc</keyword>
<sequence length="405" mass="44353">MNPRNLLSAVGLVFFLAAYGVQTSEEVEPEYENEVQALKNVVGRLERIESYLGLEKEVEKEKEDEKEEEKEESGGASTSSEEEGEDEAEPEYGDKAGGDMAEDEAKVRAGAIATKMWPQGKVYYSIDAAKLTASTIANITKAMQIIQTKTTIGRAICIRFTKKTSMLTRNYIFITKKDGCWSKVGMKGGKQELSIGFGCSSTGTIMHELLHALGFFHEQARYDRDSSIIIHWKNIKPGWSGNFDMQPKGGIEKYKDSYDTESIMHYGPAAFTKGKGFKTIDLKKASNKVFGQRTHLSDQDIKAVSRMYKCTGTGSGIPADSSSTSSRTFASRTSSNPRTTSTGSRTASTGSRTASTGSRTASTGSRTASTGSRTASTGSRTYSRTPVTVTRPRYPPTRSRTYGRR</sequence>
<evidence type="ECO:0000256" key="3">
    <source>
        <dbReference type="ARBA" id="ARBA00022801"/>
    </source>
</evidence>
<evidence type="ECO:0000256" key="5">
    <source>
        <dbReference type="ARBA" id="ARBA00023049"/>
    </source>
</evidence>
<dbReference type="PROSITE" id="PS51864">
    <property type="entry name" value="ASTACIN"/>
    <property type="match status" value="1"/>
</dbReference>
<name>A0A8J1ULW2_OWEFU</name>
<comment type="caution">
    <text evidence="9">The sequence shown here is derived from an EMBL/GenBank/DDBJ whole genome shotgun (WGS) entry which is preliminary data.</text>
</comment>
<dbReference type="PANTHER" id="PTHR10127:SF780">
    <property type="entry name" value="METALLOENDOPEPTIDASE"/>
    <property type="match status" value="1"/>
</dbReference>
<feature type="compositionally biased region" description="Low complexity" evidence="8">
    <location>
        <begin position="321"/>
        <end position="405"/>
    </location>
</feature>
<accession>A0A8J1ULW2</accession>
<feature type="region of interest" description="Disordered" evidence="8">
    <location>
        <begin position="313"/>
        <end position="405"/>
    </location>
</feature>
<dbReference type="GO" id="GO:0008270">
    <property type="term" value="F:zinc ion binding"/>
    <property type="evidence" value="ECO:0007669"/>
    <property type="project" value="UniProtKB-UniRule"/>
</dbReference>
<reference evidence="9" key="1">
    <citation type="submission" date="2022-03" db="EMBL/GenBank/DDBJ databases">
        <authorList>
            <person name="Martin C."/>
        </authorList>
    </citation>
    <scope>NUCLEOTIDE SEQUENCE</scope>
</reference>
<evidence type="ECO:0000256" key="6">
    <source>
        <dbReference type="PROSITE-ProRule" id="PRU01211"/>
    </source>
</evidence>
<evidence type="ECO:0000256" key="2">
    <source>
        <dbReference type="ARBA" id="ARBA00022723"/>
    </source>
</evidence>
<comment type="caution">
    <text evidence="6">Lacks conserved residue(s) required for the propagation of feature annotation.</text>
</comment>
<dbReference type="Proteomes" id="UP000749559">
    <property type="component" value="Unassembled WGS sequence"/>
</dbReference>
<feature type="signal peptide" evidence="7">
    <location>
        <begin position="1"/>
        <end position="23"/>
    </location>
</feature>
<dbReference type="GO" id="GO:0006508">
    <property type="term" value="P:proteolysis"/>
    <property type="evidence" value="ECO:0007669"/>
    <property type="project" value="UniProtKB-KW"/>
</dbReference>
<evidence type="ECO:0000256" key="4">
    <source>
        <dbReference type="ARBA" id="ARBA00022833"/>
    </source>
</evidence>
<comment type="cofactor">
    <cofactor evidence="6 7">
        <name>Zn(2+)</name>
        <dbReference type="ChEBI" id="CHEBI:29105"/>
    </cofactor>
    <text evidence="6 7">Binds 1 zinc ion per subunit.</text>
</comment>
<dbReference type="InterPro" id="IPR006026">
    <property type="entry name" value="Peptidase_Metallo"/>
</dbReference>
<dbReference type="Gene3D" id="3.40.390.10">
    <property type="entry name" value="Collagenase (Catalytic Domain)"/>
    <property type="match status" value="1"/>
</dbReference>
<evidence type="ECO:0000256" key="8">
    <source>
        <dbReference type="SAM" id="MobiDB-lite"/>
    </source>
</evidence>
<feature type="chain" id="PRO_5042621107" description="Metalloendopeptidase" evidence="7">
    <location>
        <begin position="24"/>
        <end position="405"/>
    </location>
</feature>
<feature type="binding site" evidence="6">
    <location>
        <position position="207"/>
    </location>
    <ligand>
        <name>Zn(2+)</name>
        <dbReference type="ChEBI" id="CHEBI:29105"/>
        <note>catalytic</note>
    </ligand>
</feature>
<dbReference type="PRINTS" id="PR00480">
    <property type="entry name" value="ASTACIN"/>
</dbReference>
<dbReference type="Pfam" id="PF01400">
    <property type="entry name" value="Astacin"/>
    <property type="match status" value="1"/>
</dbReference>
<feature type="compositionally biased region" description="Acidic residues" evidence="8">
    <location>
        <begin position="80"/>
        <end position="91"/>
    </location>
</feature>
<dbReference type="AlphaFoldDB" id="A0A8J1ULW2"/>
<keyword evidence="1 6" id="KW-0645">Protease</keyword>
<dbReference type="CDD" id="cd04280">
    <property type="entry name" value="ZnMc_astacin_like"/>
    <property type="match status" value="1"/>
</dbReference>
<gene>
    <name evidence="9" type="ORF">OFUS_LOCUS18469</name>
</gene>
<evidence type="ECO:0000313" key="10">
    <source>
        <dbReference type="Proteomes" id="UP000749559"/>
    </source>
</evidence>
<proteinExistence type="predicted"/>
<keyword evidence="2 6" id="KW-0479">Metal-binding</keyword>
<dbReference type="EMBL" id="CAIIXF020000009">
    <property type="protein sequence ID" value="CAH1793646.1"/>
    <property type="molecule type" value="Genomic_DNA"/>
</dbReference>
<evidence type="ECO:0000256" key="1">
    <source>
        <dbReference type="ARBA" id="ARBA00022670"/>
    </source>
</evidence>
<dbReference type="InterPro" id="IPR034035">
    <property type="entry name" value="Astacin-like_dom"/>
</dbReference>
<evidence type="ECO:0000313" key="9">
    <source>
        <dbReference type="EMBL" id="CAH1793646.1"/>
    </source>
</evidence>
<evidence type="ECO:0000256" key="7">
    <source>
        <dbReference type="RuleBase" id="RU361183"/>
    </source>
</evidence>
<keyword evidence="10" id="KW-1185">Reference proteome</keyword>
<dbReference type="OrthoDB" id="291007at2759"/>
<organism evidence="9 10">
    <name type="scientific">Owenia fusiformis</name>
    <name type="common">Polychaete worm</name>
    <dbReference type="NCBI Taxonomy" id="6347"/>
    <lineage>
        <taxon>Eukaryota</taxon>
        <taxon>Metazoa</taxon>
        <taxon>Spiralia</taxon>
        <taxon>Lophotrochozoa</taxon>
        <taxon>Annelida</taxon>
        <taxon>Polychaeta</taxon>
        <taxon>Sedentaria</taxon>
        <taxon>Canalipalpata</taxon>
        <taxon>Sabellida</taxon>
        <taxon>Oweniida</taxon>
        <taxon>Oweniidae</taxon>
        <taxon>Owenia</taxon>
    </lineage>
</organism>
<dbReference type="PANTHER" id="PTHR10127">
    <property type="entry name" value="DISCOIDIN, CUB, EGF, LAMININ , AND ZINC METALLOPROTEASE DOMAIN CONTAINING"/>
    <property type="match status" value="1"/>
</dbReference>
<keyword evidence="3 6" id="KW-0378">Hydrolase</keyword>
<dbReference type="InterPro" id="IPR024079">
    <property type="entry name" value="MetalloPept_cat_dom_sf"/>
</dbReference>
<keyword evidence="7" id="KW-0732">Signal</keyword>